<dbReference type="InterPro" id="IPR005828">
    <property type="entry name" value="MFS_sugar_transport-like"/>
</dbReference>
<dbReference type="EMBL" id="JACCBD010000001">
    <property type="protein sequence ID" value="NYD25550.1"/>
    <property type="molecule type" value="Genomic_DNA"/>
</dbReference>
<comment type="caution">
    <text evidence="14">The sequence shown here is derived from an EMBL/GenBank/DDBJ whole genome shotgun (WGS) entry which is preliminary data.</text>
</comment>
<dbReference type="RefSeq" id="WP_237463732.1">
    <property type="nucleotide sequence ID" value="NZ_BAAALZ010000003.1"/>
</dbReference>
<dbReference type="GO" id="GO:0005886">
    <property type="term" value="C:plasma membrane"/>
    <property type="evidence" value="ECO:0007669"/>
    <property type="project" value="UniProtKB-SubCell"/>
</dbReference>
<dbReference type="PANTHER" id="PTHR43528:SF1">
    <property type="entry name" value="ALPHA-KETOGLUTARATE PERMEASE"/>
    <property type="match status" value="1"/>
</dbReference>
<evidence type="ECO:0000256" key="7">
    <source>
        <dbReference type="ARBA" id="ARBA00022989"/>
    </source>
</evidence>
<dbReference type="FunFam" id="1.20.1250.20:FF:000001">
    <property type="entry name" value="Dicarboxylate MFS transporter"/>
    <property type="match status" value="1"/>
</dbReference>
<dbReference type="PROSITE" id="PS00216">
    <property type="entry name" value="SUGAR_TRANSPORT_1"/>
    <property type="match status" value="2"/>
</dbReference>
<evidence type="ECO:0000256" key="3">
    <source>
        <dbReference type="ARBA" id="ARBA00022448"/>
    </source>
</evidence>
<proteinExistence type="inferred from homology"/>
<name>A0A852R9H8_9MICO</name>
<evidence type="ECO:0000256" key="11">
    <source>
        <dbReference type="SAM" id="MobiDB-lite"/>
    </source>
</evidence>
<comment type="similarity">
    <text evidence="2">Belongs to the major facilitator superfamily. Metabolite:H+ Symporter (MHS) family (TC 2.A.1.6) family.</text>
</comment>
<dbReference type="Proteomes" id="UP000586095">
    <property type="component" value="Unassembled WGS sequence"/>
</dbReference>
<dbReference type="InterPro" id="IPR005829">
    <property type="entry name" value="Sugar_transporter_CS"/>
</dbReference>
<feature type="transmembrane region" description="Helical" evidence="12">
    <location>
        <begin position="388"/>
        <end position="408"/>
    </location>
</feature>
<feature type="transmembrane region" description="Helical" evidence="12">
    <location>
        <begin position="351"/>
        <end position="376"/>
    </location>
</feature>
<feature type="transmembrane region" description="Helical" evidence="12">
    <location>
        <begin position="204"/>
        <end position="223"/>
    </location>
</feature>
<keyword evidence="8 12" id="KW-0472">Membrane</keyword>
<feature type="transmembrane region" description="Helical" evidence="12">
    <location>
        <begin position="261"/>
        <end position="279"/>
    </location>
</feature>
<comment type="function">
    <text evidence="9">May be a proton symporter involved in the uptake of osmolytes such as proline and glycine betaine.</text>
</comment>
<reference evidence="14 15" key="1">
    <citation type="submission" date="2020-07" db="EMBL/GenBank/DDBJ databases">
        <title>Sequencing the genomes of 1000 actinobacteria strains.</title>
        <authorList>
            <person name="Klenk H.-P."/>
        </authorList>
    </citation>
    <scope>NUCLEOTIDE SEQUENCE [LARGE SCALE GENOMIC DNA]</scope>
    <source>
        <strain evidence="14 15">DSM 17380</strain>
    </source>
</reference>
<dbReference type="Gene3D" id="1.20.1250.20">
    <property type="entry name" value="MFS general substrate transporter like domains"/>
    <property type="match status" value="2"/>
</dbReference>
<keyword evidence="4" id="KW-1003">Cell membrane</keyword>
<keyword evidence="15" id="KW-1185">Reference proteome</keyword>
<organism evidence="14 15">
    <name type="scientific">Leucobacter aridicollis</name>
    <dbReference type="NCBI Taxonomy" id="283878"/>
    <lineage>
        <taxon>Bacteria</taxon>
        <taxon>Bacillati</taxon>
        <taxon>Actinomycetota</taxon>
        <taxon>Actinomycetes</taxon>
        <taxon>Micrococcales</taxon>
        <taxon>Microbacteriaceae</taxon>
        <taxon>Leucobacter</taxon>
    </lineage>
</organism>
<protein>
    <recommendedName>
        <fullName evidence="10">Putative proline/betaine transporter</fullName>
    </recommendedName>
</protein>
<evidence type="ECO:0000256" key="1">
    <source>
        <dbReference type="ARBA" id="ARBA00004651"/>
    </source>
</evidence>
<dbReference type="PANTHER" id="PTHR43528">
    <property type="entry name" value="ALPHA-KETOGLUTARATE PERMEASE"/>
    <property type="match status" value="1"/>
</dbReference>
<keyword evidence="3" id="KW-0813">Transport</keyword>
<keyword evidence="5 12" id="KW-0812">Transmembrane</keyword>
<evidence type="ECO:0000256" key="9">
    <source>
        <dbReference type="ARBA" id="ARBA00037295"/>
    </source>
</evidence>
<evidence type="ECO:0000313" key="14">
    <source>
        <dbReference type="EMBL" id="NYD25550.1"/>
    </source>
</evidence>
<feature type="transmembrane region" description="Helical" evidence="12">
    <location>
        <begin position="299"/>
        <end position="316"/>
    </location>
</feature>
<feature type="region of interest" description="Disordered" evidence="11">
    <location>
        <begin position="1"/>
        <end position="22"/>
    </location>
</feature>
<keyword evidence="7 12" id="KW-1133">Transmembrane helix</keyword>
<evidence type="ECO:0000256" key="6">
    <source>
        <dbReference type="ARBA" id="ARBA00022847"/>
    </source>
</evidence>
<evidence type="ECO:0000256" key="5">
    <source>
        <dbReference type="ARBA" id="ARBA00022692"/>
    </source>
</evidence>
<sequence>MTAHTESLVPSQGRNTAAVSGPRPLNGPKQLLAASVGNAVEWFDWYIYSILAIYFSTQFFPADAESSLVPLLGTMAVFAVGFFARPLGGLLIGYLADRFGRKRILVLTVLGMGAGSLMIAFSPTYAQIGVFAPLILVVARLVQGLSAGGEYAASSALLVESAPTGKRGFYSSFFYISATSANLLAIGIAALLTQLLPAEDMRSWGWRIPFVVGAVAALIALWVRSHAAETLHEDQIAAASASRGTAERVRLFSFLKHHPKSVFFVFGMTASSAIVFYIWTGFLPTYANIAVGFDVTQGLSASLISLTWFLVLQPVMGALSDRFGRKPFLIAFGVFFTVATVPLLGSLNDSFASFLAVQLLGVTFIAAATSIVQAVFSELFPRTLRSAGIGFPYAVSVALFGGTAPYVATWMASQGNIGGFAWYVAGISLVSLIIMCFVPETYKKELD</sequence>
<evidence type="ECO:0000256" key="10">
    <source>
        <dbReference type="ARBA" id="ARBA00039918"/>
    </source>
</evidence>
<evidence type="ECO:0000256" key="4">
    <source>
        <dbReference type="ARBA" id="ARBA00022475"/>
    </source>
</evidence>
<accession>A0A852R9H8</accession>
<dbReference type="InterPro" id="IPR051084">
    <property type="entry name" value="H+-coupled_symporters"/>
</dbReference>
<feature type="transmembrane region" description="Helical" evidence="12">
    <location>
        <begin position="328"/>
        <end position="345"/>
    </location>
</feature>
<evidence type="ECO:0000256" key="12">
    <source>
        <dbReference type="SAM" id="Phobius"/>
    </source>
</evidence>
<evidence type="ECO:0000256" key="8">
    <source>
        <dbReference type="ARBA" id="ARBA00023136"/>
    </source>
</evidence>
<evidence type="ECO:0000259" key="13">
    <source>
        <dbReference type="PROSITE" id="PS50850"/>
    </source>
</evidence>
<feature type="transmembrane region" description="Helical" evidence="12">
    <location>
        <begin position="169"/>
        <end position="192"/>
    </location>
</feature>
<feature type="transmembrane region" description="Helical" evidence="12">
    <location>
        <begin position="104"/>
        <end position="122"/>
    </location>
</feature>
<evidence type="ECO:0000256" key="2">
    <source>
        <dbReference type="ARBA" id="ARBA00008240"/>
    </source>
</evidence>
<comment type="subcellular location">
    <subcellularLocation>
        <location evidence="1">Cell membrane</location>
        <topology evidence="1">Multi-pass membrane protein</topology>
    </subcellularLocation>
</comment>
<evidence type="ECO:0000313" key="15">
    <source>
        <dbReference type="Proteomes" id="UP000586095"/>
    </source>
</evidence>
<keyword evidence="6" id="KW-0769">Symport</keyword>
<dbReference type="InterPro" id="IPR020846">
    <property type="entry name" value="MFS_dom"/>
</dbReference>
<dbReference type="PROSITE" id="PS00217">
    <property type="entry name" value="SUGAR_TRANSPORT_2"/>
    <property type="match status" value="1"/>
</dbReference>
<feature type="compositionally biased region" description="Polar residues" evidence="11">
    <location>
        <begin position="1"/>
        <end position="18"/>
    </location>
</feature>
<dbReference type="InterPro" id="IPR036259">
    <property type="entry name" value="MFS_trans_sf"/>
</dbReference>
<gene>
    <name evidence="14" type="ORF">BJ960_000353</name>
</gene>
<feature type="transmembrane region" description="Helical" evidence="12">
    <location>
        <begin position="68"/>
        <end position="92"/>
    </location>
</feature>
<feature type="transmembrane region" description="Helical" evidence="12">
    <location>
        <begin position="128"/>
        <end position="148"/>
    </location>
</feature>
<dbReference type="Pfam" id="PF00083">
    <property type="entry name" value="Sugar_tr"/>
    <property type="match status" value="1"/>
</dbReference>
<feature type="domain" description="Major facilitator superfamily (MFS) profile" evidence="13">
    <location>
        <begin position="30"/>
        <end position="443"/>
    </location>
</feature>
<dbReference type="GO" id="GO:0015293">
    <property type="term" value="F:symporter activity"/>
    <property type="evidence" value="ECO:0007669"/>
    <property type="project" value="UniProtKB-KW"/>
</dbReference>
<dbReference type="SUPFAM" id="SSF103473">
    <property type="entry name" value="MFS general substrate transporter"/>
    <property type="match status" value="1"/>
</dbReference>
<dbReference type="AlphaFoldDB" id="A0A852R9H8"/>
<feature type="transmembrane region" description="Helical" evidence="12">
    <location>
        <begin position="420"/>
        <end position="438"/>
    </location>
</feature>
<dbReference type="PROSITE" id="PS50850">
    <property type="entry name" value="MFS"/>
    <property type="match status" value="1"/>
</dbReference>